<dbReference type="InterPro" id="IPR050441">
    <property type="entry name" value="RBM"/>
</dbReference>
<dbReference type="OrthoDB" id="6159137at2759"/>
<dbReference type="Gene3D" id="3.30.70.330">
    <property type="match status" value="1"/>
</dbReference>
<organism evidence="4 5">
    <name type="scientific">Kingdonia uniflora</name>
    <dbReference type="NCBI Taxonomy" id="39325"/>
    <lineage>
        <taxon>Eukaryota</taxon>
        <taxon>Viridiplantae</taxon>
        <taxon>Streptophyta</taxon>
        <taxon>Embryophyta</taxon>
        <taxon>Tracheophyta</taxon>
        <taxon>Spermatophyta</taxon>
        <taxon>Magnoliopsida</taxon>
        <taxon>Ranunculales</taxon>
        <taxon>Circaeasteraceae</taxon>
        <taxon>Kingdonia</taxon>
    </lineage>
</organism>
<dbReference type="PANTHER" id="PTHR48034">
    <property type="entry name" value="TRANSFORMER-2 SEX-DETERMINING PROTEIN-RELATED"/>
    <property type="match status" value="1"/>
</dbReference>
<feature type="compositionally biased region" description="Basic residues" evidence="2">
    <location>
        <begin position="17"/>
        <end position="27"/>
    </location>
</feature>
<keyword evidence="5" id="KW-1185">Reference proteome</keyword>
<sequence>RKLSFCKYYYAKMSNSRRSRYSRSRSPCRRDSRSTSRSLSELRSRSRSRDSFDVDNPGNSLYVTGLSSRVTKKEIEKHFSIEGGKVVDVHLVVDPRTRDSRGFGFVTMSHVDDADQCLKYLDRSVLGGRVISVERAKRRRGRTPTPGRYMGLIATRGAATVPRAILRGTATAKDPGLRITGVGKDRTPLTTDVAVAGLARGLTHHIVGHQSVGARTMADMIHPIREGPDILFQVAREGTPVQSLVVFHLRGGEAQRGVIPAVYPPSLEAQGGVTLPVLPLDRGGALGGAHHTVCRLGRVIPGVLV</sequence>
<feature type="domain" description="RRM" evidence="3">
    <location>
        <begin position="59"/>
        <end position="138"/>
    </location>
</feature>
<dbReference type="PROSITE" id="PS50102">
    <property type="entry name" value="RRM"/>
    <property type="match status" value="1"/>
</dbReference>
<accession>A0A7J7MF39</accession>
<evidence type="ECO:0000256" key="2">
    <source>
        <dbReference type="SAM" id="MobiDB-lite"/>
    </source>
</evidence>
<evidence type="ECO:0000313" key="5">
    <source>
        <dbReference type="Proteomes" id="UP000541444"/>
    </source>
</evidence>
<dbReference type="InterPro" id="IPR035979">
    <property type="entry name" value="RBD_domain_sf"/>
</dbReference>
<protein>
    <recommendedName>
        <fullName evidence="3">RRM domain-containing protein</fullName>
    </recommendedName>
</protein>
<evidence type="ECO:0000259" key="3">
    <source>
        <dbReference type="PROSITE" id="PS50102"/>
    </source>
</evidence>
<evidence type="ECO:0000313" key="4">
    <source>
        <dbReference type="EMBL" id="KAF6153467.1"/>
    </source>
</evidence>
<reference evidence="4 5" key="1">
    <citation type="journal article" date="2020" name="IScience">
        <title>Genome Sequencing of the Endangered Kingdonia uniflora (Circaeasteraceae, Ranunculales) Reveals Potential Mechanisms of Evolutionary Specialization.</title>
        <authorList>
            <person name="Sun Y."/>
            <person name="Deng T."/>
            <person name="Zhang A."/>
            <person name="Moore M.J."/>
            <person name="Landis J.B."/>
            <person name="Lin N."/>
            <person name="Zhang H."/>
            <person name="Zhang X."/>
            <person name="Huang J."/>
            <person name="Zhang X."/>
            <person name="Sun H."/>
            <person name="Wang H."/>
        </authorList>
    </citation>
    <scope>NUCLEOTIDE SEQUENCE [LARGE SCALE GENOMIC DNA]</scope>
    <source>
        <strain evidence="4">TB1705</strain>
        <tissue evidence="4">Leaf</tissue>
    </source>
</reference>
<dbReference type="GO" id="GO:0003723">
    <property type="term" value="F:RNA binding"/>
    <property type="evidence" value="ECO:0007669"/>
    <property type="project" value="UniProtKB-UniRule"/>
</dbReference>
<feature type="region of interest" description="Disordered" evidence="2">
    <location>
        <begin position="17"/>
        <end position="54"/>
    </location>
</feature>
<evidence type="ECO:0000256" key="1">
    <source>
        <dbReference type="PROSITE-ProRule" id="PRU00176"/>
    </source>
</evidence>
<gene>
    <name evidence="4" type="ORF">GIB67_027334</name>
</gene>
<proteinExistence type="predicted"/>
<dbReference type="SUPFAM" id="SSF54928">
    <property type="entry name" value="RNA-binding domain, RBD"/>
    <property type="match status" value="1"/>
</dbReference>
<dbReference type="InterPro" id="IPR012677">
    <property type="entry name" value="Nucleotide-bd_a/b_plait_sf"/>
</dbReference>
<dbReference type="CDD" id="cd00590">
    <property type="entry name" value="RRM_SF"/>
    <property type="match status" value="1"/>
</dbReference>
<feature type="compositionally biased region" description="Basic and acidic residues" evidence="2">
    <location>
        <begin position="28"/>
        <end position="52"/>
    </location>
</feature>
<dbReference type="SMART" id="SM00360">
    <property type="entry name" value="RRM"/>
    <property type="match status" value="1"/>
</dbReference>
<name>A0A7J7MF39_9MAGN</name>
<keyword evidence="1" id="KW-0694">RNA-binding</keyword>
<dbReference type="EMBL" id="JACGCM010001560">
    <property type="protein sequence ID" value="KAF6153467.1"/>
    <property type="molecule type" value="Genomic_DNA"/>
</dbReference>
<feature type="non-terminal residue" evidence="4">
    <location>
        <position position="1"/>
    </location>
</feature>
<dbReference type="AlphaFoldDB" id="A0A7J7MF39"/>
<dbReference type="Proteomes" id="UP000541444">
    <property type="component" value="Unassembled WGS sequence"/>
</dbReference>
<comment type="caution">
    <text evidence="4">The sequence shown here is derived from an EMBL/GenBank/DDBJ whole genome shotgun (WGS) entry which is preliminary data.</text>
</comment>
<dbReference type="InterPro" id="IPR000504">
    <property type="entry name" value="RRM_dom"/>
</dbReference>
<dbReference type="Pfam" id="PF00076">
    <property type="entry name" value="RRM_1"/>
    <property type="match status" value="1"/>
</dbReference>